<evidence type="ECO:0000313" key="2">
    <source>
        <dbReference type="Proteomes" id="UP001164539"/>
    </source>
</evidence>
<evidence type="ECO:0000313" key="1">
    <source>
        <dbReference type="EMBL" id="KAJ4722533.1"/>
    </source>
</evidence>
<keyword evidence="2" id="KW-1185">Reference proteome</keyword>
<organism evidence="1 2">
    <name type="scientific">Melia azedarach</name>
    <name type="common">Chinaberry tree</name>
    <dbReference type="NCBI Taxonomy" id="155640"/>
    <lineage>
        <taxon>Eukaryota</taxon>
        <taxon>Viridiplantae</taxon>
        <taxon>Streptophyta</taxon>
        <taxon>Embryophyta</taxon>
        <taxon>Tracheophyta</taxon>
        <taxon>Spermatophyta</taxon>
        <taxon>Magnoliopsida</taxon>
        <taxon>eudicotyledons</taxon>
        <taxon>Gunneridae</taxon>
        <taxon>Pentapetalae</taxon>
        <taxon>rosids</taxon>
        <taxon>malvids</taxon>
        <taxon>Sapindales</taxon>
        <taxon>Meliaceae</taxon>
        <taxon>Melia</taxon>
    </lineage>
</organism>
<proteinExistence type="predicted"/>
<sequence>MDGGVTSCRSILDKPLSQLTEEDISQLTREDCRKYLKEKGMRRPSWNKSQAIQQVISLKALLETSDDSGAGVLRKVLVSPPENAPRVTSNSADSVKEHNVSVFGDQNGAYRRKYPSKCAVDTDDKTISIRNPGEANGSLGQMTIFYCGKVNVYDGVPTDKARAIMHFAATPIDFSQNASFGGIKAIRPIPFHLQSASNRTGLLPPTAMISQFMQTGKIAEYPQESREKGSITRDSDVDGQVNRKVSLQRYREKRKDRGRFFKGKKNTEPTSSSLEMYLNHQVKPQASNGQRSQSSTSSPTQPELPYTLGSSADNQAKTVILPVDLNNEDV</sequence>
<dbReference type="EMBL" id="CM051396">
    <property type="protein sequence ID" value="KAJ4722533.1"/>
    <property type="molecule type" value="Genomic_DNA"/>
</dbReference>
<protein>
    <submittedName>
        <fullName evidence="1">Protein TIFY 4B-like isoform X1</fullName>
    </submittedName>
</protein>
<dbReference type="Proteomes" id="UP001164539">
    <property type="component" value="Chromosome 3"/>
</dbReference>
<gene>
    <name evidence="1" type="ORF">OWV82_006017</name>
</gene>
<comment type="caution">
    <text evidence="1">The sequence shown here is derived from an EMBL/GenBank/DDBJ whole genome shotgun (WGS) entry which is preliminary data.</text>
</comment>
<reference evidence="1 2" key="1">
    <citation type="journal article" date="2023" name="Science">
        <title>Complex scaffold remodeling in plant triterpene biosynthesis.</title>
        <authorList>
            <person name="De La Pena R."/>
            <person name="Hodgson H."/>
            <person name="Liu J.C."/>
            <person name="Stephenson M.J."/>
            <person name="Martin A.C."/>
            <person name="Owen C."/>
            <person name="Harkess A."/>
            <person name="Leebens-Mack J."/>
            <person name="Jimenez L.E."/>
            <person name="Osbourn A."/>
            <person name="Sattely E.S."/>
        </authorList>
    </citation>
    <scope>NUCLEOTIDE SEQUENCE [LARGE SCALE GENOMIC DNA]</scope>
    <source>
        <strain evidence="2">cv. JPN11</strain>
        <tissue evidence="1">Leaf</tissue>
    </source>
</reference>
<name>A0ACC1YHG4_MELAZ</name>
<accession>A0ACC1YHG4</accession>